<dbReference type="InParanoid" id="A0A078B5S6"/>
<dbReference type="AlphaFoldDB" id="A0A078B5S6"/>
<dbReference type="EMBL" id="CCKQ01017870">
    <property type="protein sequence ID" value="CDW89774.1"/>
    <property type="molecule type" value="Genomic_DNA"/>
</dbReference>
<evidence type="ECO:0000313" key="2">
    <source>
        <dbReference type="Proteomes" id="UP000039865"/>
    </source>
</evidence>
<evidence type="ECO:0000313" key="1">
    <source>
        <dbReference type="EMBL" id="CDW89774.1"/>
    </source>
</evidence>
<gene>
    <name evidence="1" type="primary">Contig6313.g6759</name>
    <name evidence="1" type="ORF">STYLEM_18912</name>
</gene>
<keyword evidence="2" id="KW-1185">Reference proteome</keyword>
<organism evidence="1 2">
    <name type="scientific">Stylonychia lemnae</name>
    <name type="common">Ciliate</name>
    <dbReference type="NCBI Taxonomy" id="5949"/>
    <lineage>
        <taxon>Eukaryota</taxon>
        <taxon>Sar</taxon>
        <taxon>Alveolata</taxon>
        <taxon>Ciliophora</taxon>
        <taxon>Intramacronucleata</taxon>
        <taxon>Spirotrichea</taxon>
        <taxon>Stichotrichia</taxon>
        <taxon>Sporadotrichida</taxon>
        <taxon>Oxytrichidae</taxon>
        <taxon>Stylonychinae</taxon>
        <taxon>Stylonychia</taxon>
    </lineage>
</organism>
<dbReference type="Proteomes" id="UP000039865">
    <property type="component" value="Unassembled WGS sequence"/>
</dbReference>
<sequence>MGCITSSDSGQVIRSTIVSIDHQFNQFSNDQNNYEHVKVQSAFGWEEEKQNYNSNNNQQQQFRNQNNQNEVVQINGDSNQRVETRLTNNENSQHQLQNVEIQQSSHPKQQDKDIAKGLPSQQPYQQQIVSQNNVVPSQMKNMMSTIQNQIVKQYEVFNKEQTSEMMKNIQNTLRIISTSKEQNKPIDNPTKEIKQSFQKRLQHYMQNERQADKSLNKILCTRNHPMQKLTFTIDNFEEQCTKCAVPVAGEQKAPFFYSCVYVGCPSTFCVKCFRKAQKDWKLVDTRWKLSFQINEQIDCFEFTNIEIGVCTWGHELTHCKGYIYNEDGWDHLICDFCRKDVYFESMEPYWTCRNKSMCSMYMLCDECYVLHYTKEIAERQKSKKSLVTKQDDELSLRKSFFPIIVAVTNQVMCHQNHNVILLQGNLYGLYDEPGAFCDICRKEVTNAKQFWACVSCHYDVCCECFSSFIAQDTEEQQKKQGTLKIQMDLKIKKKLQGKCNSGHPLLSMMGNLYEVISGDQDVQHNCDICEAVEINKQATFWNCIKCKYDCCNACFIERYGANCMKEQSEVAQLHMMNDMKFIPPFRQDPKCQKDHTLVCLSGKIYPKGLEHNCHECGDSNLVQQKNFWNCFVCEYDICQKCLVDNQGPYVIVPKIEQTCIVSKIQGKEWLTCFLRHILKQTVGKVYVKYDFVSCNTCGKQYMEDEKYFWNCSICDFDNCKSCGRKALRSKTQQEAKEILKRQKKETYRNMWHERGFQYLRDHGEEEYKQLMQCFTDNYLRKRKAIKIAQKDWTAALIQQIRYEIVEVLKDKNAYKSGKLARLILLDYLCLRDGFNNGHQIDFITKDYQDAVELVMSRNSVRQHLGEKLEVFFRDIQFDDGDLYPKMKEIVLERLEKGQYSSDFTGLKLILICAANEAVKLKDQYVKDMQTILLPFMNEKDKSQFLAGCKFGNKPLIYGQFHHGMLRAQMKFLEEMNAKSSEGNILSSYIKGLKEISNIKDMIEFHQNSLAEKFQEISDQDLDNYSIKQQDFLRCKGYFPTPESIFQAVNAIKNHEGIKLVRIKNRIKALGDVMVNYWYGDNVIAEAQLVLQTFQGMTDDQINQYKLVTDFNHFAYELSRNPLGCLVHCIELLIKEQADEELNTREWDAVCTVRGDRIGFELLNFEINEDNEITGDGEDRDGPFTMEGSIDEDGQVTINYNQNGNDSTLIGTFNADRTRFDGYFDYGEDSEEGNYVKFIFQKKKK</sequence>
<protein>
    <submittedName>
        <fullName evidence="1">Uncharacterized protein</fullName>
    </submittedName>
</protein>
<name>A0A078B5S6_STYLE</name>
<proteinExistence type="predicted"/>
<reference evidence="1 2" key="1">
    <citation type="submission" date="2014-06" db="EMBL/GenBank/DDBJ databases">
        <authorList>
            <person name="Swart Estienne"/>
        </authorList>
    </citation>
    <scope>NUCLEOTIDE SEQUENCE [LARGE SCALE GENOMIC DNA]</scope>
    <source>
        <strain evidence="1 2">130c</strain>
    </source>
</reference>
<accession>A0A078B5S6</accession>